<dbReference type="UniPathway" id="UPA00053">
    <property type="reaction ID" value="UER00088"/>
</dbReference>
<evidence type="ECO:0000256" key="3">
    <source>
        <dbReference type="ARBA" id="ARBA00022741"/>
    </source>
</evidence>
<dbReference type="EC" id="2.7.1.71" evidence="7"/>
<feature type="binding site" evidence="7">
    <location>
        <begin position="15"/>
        <end position="20"/>
    </location>
    <ligand>
        <name>ATP</name>
        <dbReference type="ChEBI" id="CHEBI:30616"/>
    </ligand>
</feature>
<dbReference type="eggNOG" id="COG0703">
    <property type="taxonomic scope" value="Bacteria"/>
</dbReference>
<keyword evidence="4 7" id="KW-0418">Kinase</keyword>
<feature type="binding site" evidence="7">
    <location>
        <position position="61"/>
    </location>
    <ligand>
        <name>substrate</name>
    </ligand>
</feature>
<evidence type="ECO:0000313" key="9">
    <source>
        <dbReference type="Proteomes" id="UP000003374"/>
    </source>
</evidence>
<keyword evidence="9" id="KW-1185">Reference proteome</keyword>
<comment type="catalytic activity">
    <reaction evidence="7">
        <text>shikimate + ATP = 3-phosphoshikimate + ADP + H(+)</text>
        <dbReference type="Rhea" id="RHEA:13121"/>
        <dbReference type="ChEBI" id="CHEBI:15378"/>
        <dbReference type="ChEBI" id="CHEBI:30616"/>
        <dbReference type="ChEBI" id="CHEBI:36208"/>
        <dbReference type="ChEBI" id="CHEBI:145989"/>
        <dbReference type="ChEBI" id="CHEBI:456216"/>
        <dbReference type="EC" id="2.7.1.71"/>
    </reaction>
</comment>
<dbReference type="GO" id="GO:0005829">
    <property type="term" value="C:cytosol"/>
    <property type="evidence" value="ECO:0007669"/>
    <property type="project" value="TreeGrafter"/>
</dbReference>
<name>A4BSP1_9GAMM</name>
<proteinExistence type="inferred from homology"/>
<feature type="binding site" evidence="7">
    <location>
        <position position="19"/>
    </location>
    <ligand>
        <name>Mg(2+)</name>
        <dbReference type="ChEBI" id="CHEBI:18420"/>
    </ligand>
</feature>
<comment type="function">
    <text evidence="7">Catalyzes the specific phosphorylation of the 3-hydroxyl group of shikimic acid using ATP as a cosubstrate.</text>
</comment>
<evidence type="ECO:0000256" key="1">
    <source>
        <dbReference type="ARBA" id="ARBA00022605"/>
    </source>
</evidence>
<dbReference type="Pfam" id="PF01202">
    <property type="entry name" value="SKI"/>
    <property type="match status" value="1"/>
</dbReference>
<evidence type="ECO:0000256" key="5">
    <source>
        <dbReference type="ARBA" id="ARBA00022840"/>
    </source>
</evidence>
<dbReference type="GO" id="GO:0000287">
    <property type="term" value="F:magnesium ion binding"/>
    <property type="evidence" value="ECO:0007669"/>
    <property type="project" value="UniProtKB-UniRule"/>
</dbReference>
<dbReference type="Proteomes" id="UP000003374">
    <property type="component" value="Unassembled WGS sequence"/>
</dbReference>
<keyword evidence="1 7" id="KW-0028">Amino-acid biosynthesis</keyword>
<dbReference type="PRINTS" id="PR01100">
    <property type="entry name" value="SHIKIMTKNASE"/>
</dbReference>
<dbReference type="SUPFAM" id="SSF52540">
    <property type="entry name" value="P-loop containing nucleoside triphosphate hydrolases"/>
    <property type="match status" value="1"/>
</dbReference>
<comment type="caution">
    <text evidence="7">Lacks conserved residue(s) required for the propagation of feature annotation.</text>
</comment>
<sequence length="174" mass="18966">MADERNNIVLIGMPGAGKSTIGVLLAKQLAKNFVDTDVIIQSVEGRTLQHIVDHEGHLALRAIEERELTQLSLSNHIIATGGSAAYSERAMAALRRNGVIVYLKVGYPTLARRVTNLGSRGIAKAAHQTLADVFAERIPLYEQHADIVIDCDSLNQEQIVESICTALGNHPHRQ</sequence>
<dbReference type="RefSeq" id="WP_005001514.1">
    <property type="nucleotide sequence ID" value="NZ_CH672427.1"/>
</dbReference>
<feature type="binding site" evidence="7">
    <location>
        <position position="137"/>
    </location>
    <ligand>
        <name>substrate</name>
    </ligand>
</feature>
<keyword evidence="2 7" id="KW-0808">Transferase</keyword>
<dbReference type="GO" id="GO:0005524">
    <property type="term" value="F:ATP binding"/>
    <property type="evidence" value="ECO:0007669"/>
    <property type="project" value="UniProtKB-UniRule"/>
</dbReference>
<evidence type="ECO:0000313" key="8">
    <source>
        <dbReference type="EMBL" id="EAR21311.1"/>
    </source>
</evidence>
<keyword evidence="7" id="KW-0460">Magnesium</keyword>
<dbReference type="PANTHER" id="PTHR21087:SF16">
    <property type="entry name" value="SHIKIMATE KINASE 1, CHLOROPLASTIC"/>
    <property type="match status" value="1"/>
</dbReference>
<comment type="similarity">
    <text evidence="7">Belongs to the shikimate kinase family.</text>
</comment>
<dbReference type="GO" id="GO:0009423">
    <property type="term" value="P:chorismate biosynthetic process"/>
    <property type="evidence" value="ECO:0007669"/>
    <property type="project" value="UniProtKB-UniRule"/>
</dbReference>
<dbReference type="HAMAP" id="MF_00109">
    <property type="entry name" value="Shikimate_kinase"/>
    <property type="match status" value="1"/>
</dbReference>
<reference evidence="8 9" key="1">
    <citation type="submission" date="2006-02" db="EMBL/GenBank/DDBJ databases">
        <authorList>
            <person name="Waterbury J."/>
            <person name="Ferriera S."/>
            <person name="Johnson J."/>
            <person name="Kravitz S."/>
            <person name="Halpern A."/>
            <person name="Remington K."/>
            <person name="Beeson K."/>
            <person name="Tran B."/>
            <person name="Rogers Y.-H."/>
            <person name="Friedman R."/>
            <person name="Venter J.C."/>
        </authorList>
    </citation>
    <scope>NUCLEOTIDE SEQUENCE [LARGE SCALE GENOMIC DNA]</scope>
    <source>
        <strain evidence="8 9">Nb-231</strain>
    </source>
</reference>
<accession>A4BSP1</accession>
<comment type="subcellular location">
    <subcellularLocation>
        <location evidence="7">Cytoplasm</location>
    </subcellularLocation>
</comment>
<dbReference type="GO" id="GO:0004765">
    <property type="term" value="F:shikimate kinase activity"/>
    <property type="evidence" value="ECO:0007669"/>
    <property type="project" value="UniProtKB-UniRule"/>
</dbReference>
<keyword evidence="3 7" id="KW-0547">Nucleotide-binding</keyword>
<dbReference type="Gene3D" id="3.40.50.300">
    <property type="entry name" value="P-loop containing nucleotide triphosphate hydrolases"/>
    <property type="match status" value="1"/>
</dbReference>
<dbReference type="InterPro" id="IPR027417">
    <property type="entry name" value="P-loop_NTPase"/>
</dbReference>
<keyword evidence="5 7" id="KW-0067">ATP-binding</keyword>
<protein>
    <recommendedName>
        <fullName evidence="7">Shikimate kinase</fullName>
        <shortName evidence="7">SK</shortName>
        <ecNumber evidence="7">2.7.1.71</ecNumber>
    </recommendedName>
</protein>
<comment type="cofactor">
    <cofactor evidence="7">
        <name>Mg(2+)</name>
        <dbReference type="ChEBI" id="CHEBI:18420"/>
    </cofactor>
    <text evidence="7">Binds 1 Mg(2+) ion per subunit.</text>
</comment>
<organism evidence="8 9">
    <name type="scientific">Nitrococcus mobilis Nb-231</name>
    <dbReference type="NCBI Taxonomy" id="314278"/>
    <lineage>
        <taxon>Bacteria</taxon>
        <taxon>Pseudomonadati</taxon>
        <taxon>Pseudomonadota</taxon>
        <taxon>Gammaproteobacteria</taxon>
        <taxon>Chromatiales</taxon>
        <taxon>Ectothiorhodospiraceae</taxon>
        <taxon>Nitrococcus</taxon>
    </lineage>
</organism>
<comment type="caution">
    <text evidence="8">The sequence shown here is derived from an EMBL/GenBank/DDBJ whole genome shotgun (WGS) entry which is preliminary data.</text>
</comment>
<dbReference type="InterPro" id="IPR031322">
    <property type="entry name" value="Shikimate/glucono_kinase"/>
</dbReference>
<dbReference type="OrthoDB" id="9800332at2"/>
<dbReference type="EMBL" id="AAOF01000010">
    <property type="protein sequence ID" value="EAR21311.1"/>
    <property type="molecule type" value="Genomic_DNA"/>
</dbReference>
<feature type="binding site" evidence="7">
    <location>
        <position position="120"/>
    </location>
    <ligand>
        <name>ATP</name>
        <dbReference type="ChEBI" id="CHEBI:30616"/>
    </ligand>
</feature>
<dbReference type="AlphaFoldDB" id="A4BSP1"/>
<dbReference type="HOGENOM" id="CLU_057607_4_1_6"/>
<feature type="binding site" evidence="7">
    <location>
        <position position="82"/>
    </location>
    <ligand>
        <name>substrate</name>
    </ligand>
</feature>
<dbReference type="GO" id="GO:0009073">
    <property type="term" value="P:aromatic amino acid family biosynthetic process"/>
    <property type="evidence" value="ECO:0007669"/>
    <property type="project" value="UniProtKB-KW"/>
</dbReference>
<feature type="binding site" evidence="7">
    <location>
        <position position="37"/>
    </location>
    <ligand>
        <name>substrate</name>
    </ligand>
</feature>
<dbReference type="STRING" id="314278.NB231_08640"/>
<dbReference type="GO" id="GO:0008652">
    <property type="term" value="P:amino acid biosynthetic process"/>
    <property type="evidence" value="ECO:0007669"/>
    <property type="project" value="UniProtKB-KW"/>
</dbReference>
<evidence type="ECO:0000256" key="2">
    <source>
        <dbReference type="ARBA" id="ARBA00022679"/>
    </source>
</evidence>
<gene>
    <name evidence="7" type="primary">aroK</name>
    <name evidence="8" type="ORF">NB231_08640</name>
</gene>
<evidence type="ECO:0000256" key="7">
    <source>
        <dbReference type="HAMAP-Rule" id="MF_00109"/>
    </source>
</evidence>
<dbReference type="PANTHER" id="PTHR21087">
    <property type="entry name" value="SHIKIMATE KINASE"/>
    <property type="match status" value="1"/>
</dbReference>
<keyword evidence="6 7" id="KW-0057">Aromatic amino acid biosynthesis</keyword>
<evidence type="ECO:0000256" key="4">
    <source>
        <dbReference type="ARBA" id="ARBA00022777"/>
    </source>
</evidence>
<comment type="pathway">
    <text evidence="7">Metabolic intermediate biosynthesis; chorismate biosynthesis; chorismate from D-erythrose 4-phosphate and phosphoenolpyruvate: step 5/7.</text>
</comment>
<keyword evidence="7" id="KW-0963">Cytoplasm</keyword>
<keyword evidence="7" id="KW-0479">Metal-binding</keyword>
<comment type="subunit">
    <text evidence="7">Monomer.</text>
</comment>
<evidence type="ECO:0000256" key="6">
    <source>
        <dbReference type="ARBA" id="ARBA00023141"/>
    </source>
</evidence>
<dbReference type="InterPro" id="IPR000623">
    <property type="entry name" value="Shikimate_kinase/TSH1"/>
</dbReference>
<dbReference type="CDD" id="cd00464">
    <property type="entry name" value="SK"/>
    <property type="match status" value="1"/>
</dbReference>